<name>A0A2T6ZCD0_TUBBO</name>
<evidence type="ECO:0000256" key="1">
    <source>
        <dbReference type="SAM" id="Coils"/>
    </source>
</evidence>
<evidence type="ECO:0000256" key="2">
    <source>
        <dbReference type="SAM" id="MobiDB-lite"/>
    </source>
</evidence>
<dbReference type="EMBL" id="NESQ01000410">
    <property type="protein sequence ID" value="PUU73133.1"/>
    <property type="molecule type" value="Genomic_DNA"/>
</dbReference>
<feature type="region of interest" description="Disordered" evidence="2">
    <location>
        <begin position="810"/>
        <end position="837"/>
    </location>
</feature>
<keyword evidence="1" id="KW-0175">Coiled coil</keyword>
<dbReference type="OrthoDB" id="5431159at2759"/>
<evidence type="ECO:0000313" key="4">
    <source>
        <dbReference type="Proteomes" id="UP000244722"/>
    </source>
</evidence>
<feature type="coiled-coil region" evidence="1">
    <location>
        <begin position="885"/>
        <end position="932"/>
    </location>
</feature>
<organism evidence="3 4">
    <name type="scientific">Tuber borchii</name>
    <name type="common">White truffle</name>
    <dbReference type="NCBI Taxonomy" id="42251"/>
    <lineage>
        <taxon>Eukaryota</taxon>
        <taxon>Fungi</taxon>
        <taxon>Dikarya</taxon>
        <taxon>Ascomycota</taxon>
        <taxon>Pezizomycotina</taxon>
        <taxon>Pezizomycetes</taxon>
        <taxon>Pezizales</taxon>
        <taxon>Tuberaceae</taxon>
        <taxon>Tuber</taxon>
    </lineage>
</organism>
<evidence type="ECO:0000313" key="3">
    <source>
        <dbReference type="EMBL" id="PUU73133.1"/>
    </source>
</evidence>
<keyword evidence="4" id="KW-1185">Reference proteome</keyword>
<accession>A0A2T6ZCD0</accession>
<dbReference type="AlphaFoldDB" id="A0A2T6ZCD0"/>
<proteinExistence type="predicted"/>
<dbReference type="Proteomes" id="UP000244722">
    <property type="component" value="Unassembled WGS sequence"/>
</dbReference>
<feature type="compositionally biased region" description="Basic and acidic residues" evidence="2">
    <location>
        <begin position="826"/>
        <end position="837"/>
    </location>
</feature>
<gene>
    <name evidence="3" type="ORF">B9Z19DRAFT_574963</name>
</gene>
<sequence>MAHISARQTFALLPPPPFPCGYFWDAEEIRHQEHLHRVSHAQLLYSRRTDSPEAMRVYKDFISEQNAWMAEQEELIEREAQVAMKAHIDRASRWAEEWRRLESGEAVEDVLMQTGATLITKSPFRLGDPVTCVDTDPVSPDDDSTPKSISTLNLPESLIDWRQSQSSWKGLQIFKLNCTPEQFPSSVQMDGTTATRIQNPVSDPAEITRELQQDLSRQILFKPLEKNNSRSSGVDTHSERNKFVVKPIISFPPPGLGPPKKSRAENFATSKLPPAMKSLIQRGIGLAGGEVIKICSHKRWTDDGDLLYEILWKPHDLDIPPLELWVKSGDFMDANKRAILDEYHQRNKLGIVHWRSRLKKKLRTSGSLGVKEIKDALDKRKRSLVASGRYDDRAVELLGKCRWVMRGEWQQRGRGWAAGIEVTERWKKAWQDADEAERIGHSPEREAAIGATANPDGNDISCLEEVEPKDVPFPAMARTSGSPSFKQLDGGHVIDLAHDLDSQWILGDNHKITRKDEEEWRGFFGGINHLDPVMADITDSSTIGGISEPGGVIGTFPKAVETWCIDHSESSTLEVRNTNKTKGEFVNLLKRDRFARKSKSEAISAPVSVQSVSGTGSCLVHEPETFFSRLLVKDRHQNNSADAVTTAAYKPILQLSEVTEIPGGFGRTPAIVSTPLDGETSERHLKSGYGMPQLNCTTTQEEARRDEASAQDLITGGTITGVVAIQVSPSTESLAESEAGQSGMASESTKIIGEQLDEDWPVRFLELFPHTLGLSNLLAGAYSGDCGPMQAAEYIYSPVASFRGGGGHISSLDGEEATDGGLGGNTEHRRESDSSLKKAKRELGFENDRDPNPPESVALPQEALSSQDGVSLLLTEVWSVHEVALTKHELAMQALNDSCERTKARGKELKSKKKEEELTREERREYRKLKKLLVQYRVTRWLLGKIGILVKRHRQEQRIRGASPSFVG</sequence>
<reference evidence="3 4" key="1">
    <citation type="submission" date="2017-04" db="EMBL/GenBank/DDBJ databases">
        <title>Draft genome sequence of Tuber borchii Vittad., a whitish edible truffle.</title>
        <authorList>
            <consortium name="DOE Joint Genome Institute"/>
            <person name="Murat C."/>
            <person name="Kuo A."/>
            <person name="Barry K.W."/>
            <person name="Clum A."/>
            <person name="Dockter R.B."/>
            <person name="Fauchery L."/>
            <person name="Iotti M."/>
            <person name="Kohler A."/>
            <person name="Labutti K."/>
            <person name="Lindquist E.A."/>
            <person name="Lipzen A."/>
            <person name="Ohm R.A."/>
            <person name="Wang M."/>
            <person name="Grigoriev I.V."/>
            <person name="Zambonelli A."/>
            <person name="Martin F.M."/>
        </authorList>
    </citation>
    <scope>NUCLEOTIDE SEQUENCE [LARGE SCALE GENOMIC DNA]</scope>
    <source>
        <strain evidence="3 4">Tbo3840</strain>
    </source>
</reference>
<protein>
    <submittedName>
        <fullName evidence="3">Uncharacterized protein</fullName>
    </submittedName>
</protein>
<comment type="caution">
    <text evidence="3">The sequence shown here is derived from an EMBL/GenBank/DDBJ whole genome shotgun (WGS) entry which is preliminary data.</text>
</comment>